<gene>
    <name evidence="3" type="ORF">H4075_13780</name>
</gene>
<keyword evidence="2" id="KW-0472">Membrane</keyword>
<evidence type="ECO:0000256" key="1">
    <source>
        <dbReference type="SAM" id="MobiDB-lite"/>
    </source>
</evidence>
<dbReference type="RefSeq" id="WP_182801415.1">
    <property type="nucleotide sequence ID" value="NZ_CP060007.1"/>
</dbReference>
<evidence type="ECO:0000313" key="3">
    <source>
        <dbReference type="EMBL" id="QNA43150.1"/>
    </source>
</evidence>
<sequence>MADNTDEEHLDDPIINQSENLPDEIIPATDKETVSPNQETENMEVHHHAHHEGKKNWKSYFWEFLMLFLAVFCGFLAEYQLEHVIEHNREKQFMISLVEDLESDTAELNNALKVCESVSRYTDSVLIFLSTYKIGEVLPAHFDDMIGTAGQRQNHIHTDRTSTQLKNSGSMRLIRNKHVSDAILSYWKSIDASGVSLDRYMIYREAGRVISFKLWVSQLVYNRGMSVPLDSIKTLRVIDPDKKKWDEMANLMATGAMITQGAHKNNLTDQLNQANQLIALIKKEYHLN</sequence>
<feature type="region of interest" description="Disordered" evidence="1">
    <location>
        <begin position="1"/>
        <end position="23"/>
    </location>
</feature>
<dbReference type="KEGG" id="lacs:H4075_13780"/>
<accession>A0A7G5XCE7</accession>
<dbReference type="Proteomes" id="UP000515344">
    <property type="component" value="Chromosome"/>
</dbReference>
<keyword evidence="4" id="KW-1185">Reference proteome</keyword>
<keyword evidence="2" id="KW-1133">Transmembrane helix</keyword>
<feature type="compositionally biased region" description="Acidic residues" evidence="1">
    <location>
        <begin position="1"/>
        <end position="10"/>
    </location>
</feature>
<dbReference type="AlphaFoldDB" id="A0A7G5XCE7"/>
<proteinExistence type="predicted"/>
<keyword evidence="2" id="KW-0812">Transmembrane</keyword>
<evidence type="ECO:0000256" key="2">
    <source>
        <dbReference type="SAM" id="Phobius"/>
    </source>
</evidence>
<feature type="transmembrane region" description="Helical" evidence="2">
    <location>
        <begin position="60"/>
        <end position="81"/>
    </location>
</feature>
<dbReference type="EMBL" id="CP060007">
    <property type="protein sequence ID" value="QNA43150.1"/>
    <property type="molecule type" value="Genomic_DNA"/>
</dbReference>
<name>A0A7G5XCE7_9BACT</name>
<organism evidence="3 4">
    <name type="scientific">Lacibacter sediminis</name>
    <dbReference type="NCBI Taxonomy" id="2760713"/>
    <lineage>
        <taxon>Bacteria</taxon>
        <taxon>Pseudomonadati</taxon>
        <taxon>Bacteroidota</taxon>
        <taxon>Chitinophagia</taxon>
        <taxon>Chitinophagales</taxon>
        <taxon>Chitinophagaceae</taxon>
        <taxon>Lacibacter</taxon>
    </lineage>
</organism>
<reference evidence="4" key="1">
    <citation type="submission" date="2020-08" db="EMBL/GenBank/DDBJ databases">
        <title>Lacibacter sp. S13-6-6 genome sequencing.</title>
        <authorList>
            <person name="Jin L."/>
        </authorList>
    </citation>
    <scope>NUCLEOTIDE SEQUENCE [LARGE SCALE GENOMIC DNA]</scope>
    <source>
        <strain evidence="4">S13-6-6</strain>
    </source>
</reference>
<evidence type="ECO:0000313" key="4">
    <source>
        <dbReference type="Proteomes" id="UP000515344"/>
    </source>
</evidence>
<protein>
    <submittedName>
        <fullName evidence="3">Uncharacterized protein</fullName>
    </submittedName>
</protein>